<comment type="caution">
    <text evidence="3">The sequence shown here is derived from an EMBL/GenBank/DDBJ whole genome shotgun (WGS) entry which is preliminary data.</text>
</comment>
<name>A0A918JMC6_9ALTE</name>
<dbReference type="EMBL" id="BMXP01000006">
    <property type="protein sequence ID" value="GGW89810.1"/>
    <property type="molecule type" value="Genomic_DNA"/>
</dbReference>
<comment type="similarity">
    <text evidence="1">Belongs to the UPF0502 family.</text>
</comment>
<reference evidence="3" key="1">
    <citation type="journal article" date="2014" name="Int. J. Syst. Evol. Microbiol.">
        <title>Complete genome sequence of Corynebacterium casei LMG S-19264T (=DSM 44701T), isolated from a smear-ripened cheese.</title>
        <authorList>
            <consortium name="US DOE Joint Genome Institute (JGI-PGF)"/>
            <person name="Walter F."/>
            <person name="Albersmeier A."/>
            <person name="Kalinowski J."/>
            <person name="Ruckert C."/>
        </authorList>
    </citation>
    <scope>NUCLEOTIDE SEQUENCE</scope>
    <source>
        <strain evidence="3">KCTC 22164</strain>
    </source>
</reference>
<dbReference type="InterPro" id="IPR036390">
    <property type="entry name" value="WH_DNA-bd_sf"/>
</dbReference>
<protein>
    <submittedName>
        <fullName evidence="3">UPF0502 protein</fullName>
    </submittedName>
</protein>
<dbReference type="PANTHER" id="PTHR38768">
    <property type="entry name" value="UPF0502 PROTEIN YCEH"/>
    <property type="match status" value="1"/>
</dbReference>
<proteinExistence type="inferred from homology"/>
<evidence type="ECO:0000256" key="1">
    <source>
        <dbReference type="HAMAP-Rule" id="MF_01584"/>
    </source>
</evidence>
<dbReference type="SUPFAM" id="SSF46785">
    <property type="entry name" value="Winged helix' DNA-binding domain"/>
    <property type="match status" value="2"/>
</dbReference>
<dbReference type="InterPro" id="IPR036388">
    <property type="entry name" value="WH-like_DNA-bd_sf"/>
</dbReference>
<accession>A0A918JMC6</accession>
<feature type="region of interest" description="Disordered" evidence="2">
    <location>
        <begin position="169"/>
        <end position="194"/>
    </location>
</feature>
<dbReference type="PANTHER" id="PTHR38768:SF1">
    <property type="entry name" value="UPF0502 PROTEIN YCEH"/>
    <property type="match status" value="1"/>
</dbReference>
<dbReference type="Pfam" id="PF04337">
    <property type="entry name" value="DUF480"/>
    <property type="match status" value="1"/>
</dbReference>
<dbReference type="Gene3D" id="1.10.10.10">
    <property type="entry name" value="Winged helix-like DNA-binding domain superfamily/Winged helix DNA-binding domain"/>
    <property type="match status" value="2"/>
</dbReference>
<gene>
    <name evidence="3" type="ORF">GCM10007391_25160</name>
</gene>
<keyword evidence="4" id="KW-1185">Reference proteome</keyword>
<evidence type="ECO:0000313" key="4">
    <source>
        <dbReference type="Proteomes" id="UP000631300"/>
    </source>
</evidence>
<dbReference type="InterPro" id="IPR007432">
    <property type="entry name" value="DUF480"/>
</dbReference>
<dbReference type="HAMAP" id="MF_01584">
    <property type="entry name" value="UPF0502"/>
    <property type="match status" value="1"/>
</dbReference>
<evidence type="ECO:0000256" key="2">
    <source>
        <dbReference type="SAM" id="MobiDB-lite"/>
    </source>
</evidence>
<dbReference type="Proteomes" id="UP000631300">
    <property type="component" value="Unassembled WGS sequence"/>
</dbReference>
<reference evidence="3" key="2">
    <citation type="submission" date="2020-09" db="EMBL/GenBank/DDBJ databases">
        <authorList>
            <person name="Sun Q."/>
            <person name="Kim S."/>
        </authorList>
    </citation>
    <scope>NUCLEOTIDE SEQUENCE</scope>
    <source>
        <strain evidence="3">KCTC 22164</strain>
    </source>
</reference>
<organism evidence="3 4">
    <name type="scientific">Alteromonas halophila</name>
    <dbReference type="NCBI Taxonomy" id="516698"/>
    <lineage>
        <taxon>Bacteria</taxon>
        <taxon>Pseudomonadati</taxon>
        <taxon>Pseudomonadota</taxon>
        <taxon>Gammaproteobacteria</taxon>
        <taxon>Alteromonadales</taxon>
        <taxon>Alteromonadaceae</taxon>
        <taxon>Alteromonas/Salinimonas group</taxon>
        <taxon>Alteromonas</taxon>
    </lineage>
</organism>
<dbReference type="AlphaFoldDB" id="A0A918JMC6"/>
<sequence length="218" mass="24411">MTHSLSDQECRLIGVLMEKSVTTPEQYPLTVNALTTGCNQKSNRNPVTAFSEETVRNLIATLEKKRLITLSSGFGSRVDKISHRFCNTEFSDLKFSERQFAVVTELLLRGPQTQGELRGRCQRLADFDSVADVEKTMQDLLSWEPYPLIAPLPREAGKRETRYTHCFSTGSHASLTEPEEERPAPPPAQADAQTELDALKATVMALEKRIEALEARQS</sequence>
<dbReference type="RefSeq" id="WP_189406914.1">
    <property type="nucleotide sequence ID" value="NZ_BMXP01000006.1"/>
</dbReference>
<evidence type="ECO:0000313" key="3">
    <source>
        <dbReference type="EMBL" id="GGW89810.1"/>
    </source>
</evidence>